<evidence type="ECO:0000313" key="2">
    <source>
        <dbReference type="EMBL" id="MBJ7883228.1"/>
    </source>
</evidence>
<dbReference type="GO" id="GO:0004523">
    <property type="term" value="F:RNA-DNA hybrid ribonuclease activity"/>
    <property type="evidence" value="ECO:0007669"/>
    <property type="project" value="InterPro"/>
</dbReference>
<sequence>MGQDLEYPFVQLDRPDLALYPDGSKEAKRVGIGWAVTCADQVVAENSIRLDEHATVFQAEVEAIRSGLKWWQTSEKHKEKSLKILTDSQAAVGALKGKFVTSNLVGETKSVLKQ</sequence>
<protein>
    <submittedName>
        <fullName evidence="2">Reverse transcriptase-like protein</fullName>
    </submittedName>
</protein>
<dbReference type="AlphaFoldDB" id="A0A934NL13"/>
<evidence type="ECO:0000313" key="3">
    <source>
        <dbReference type="Proteomes" id="UP000662373"/>
    </source>
</evidence>
<name>A0A934NL13_9FLAO</name>
<dbReference type="EMBL" id="JAEHJZ010000370">
    <property type="protein sequence ID" value="MBJ7883228.1"/>
    <property type="molecule type" value="Genomic_DNA"/>
</dbReference>
<dbReference type="RefSeq" id="WP_199603842.1">
    <property type="nucleotide sequence ID" value="NZ_JAEHJZ010000370.1"/>
</dbReference>
<feature type="non-terminal residue" evidence="2">
    <location>
        <position position="114"/>
    </location>
</feature>
<dbReference type="GO" id="GO:0003676">
    <property type="term" value="F:nucleic acid binding"/>
    <property type="evidence" value="ECO:0007669"/>
    <property type="project" value="InterPro"/>
</dbReference>
<proteinExistence type="predicted"/>
<evidence type="ECO:0000259" key="1">
    <source>
        <dbReference type="Pfam" id="PF13456"/>
    </source>
</evidence>
<comment type="caution">
    <text evidence="2">The sequence shown here is derived from an EMBL/GenBank/DDBJ whole genome shotgun (WGS) entry which is preliminary data.</text>
</comment>
<keyword evidence="2" id="KW-0808">Transferase</keyword>
<reference evidence="2 3" key="1">
    <citation type="submission" date="2020-09" db="EMBL/GenBank/DDBJ databases">
        <title>Draft genome of Gelidibacter salicanalis PAMC21136.</title>
        <authorList>
            <person name="Park H."/>
        </authorList>
    </citation>
    <scope>NUCLEOTIDE SEQUENCE [LARGE SCALE GENOMIC DNA]</scope>
    <source>
        <strain evidence="2 3">PAMC21136</strain>
    </source>
</reference>
<keyword evidence="2" id="KW-0695">RNA-directed DNA polymerase</keyword>
<dbReference type="InterPro" id="IPR002156">
    <property type="entry name" value="RNaseH_domain"/>
</dbReference>
<dbReference type="Proteomes" id="UP000662373">
    <property type="component" value="Unassembled WGS sequence"/>
</dbReference>
<accession>A0A934NL13</accession>
<dbReference type="Gene3D" id="3.30.420.10">
    <property type="entry name" value="Ribonuclease H-like superfamily/Ribonuclease H"/>
    <property type="match status" value="1"/>
</dbReference>
<dbReference type="InterPro" id="IPR012337">
    <property type="entry name" value="RNaseH-like_sf"/>
</dbReference>
<gene>
    <name evidence="2" type="ORF">JEM65_21655</name>
</gene>
<dbReference type="GO" id="GO:0003964">
    <property type="term" value="F:RNA-directed DNA polymerase activity"/>
    <property type="evidence" value="ECO:0007669"/>
    <property type="project" value="UniProtKB-KW"/>
</dbReference>
<dbReference type="InterPro" id="IPR036397">
    <property type="entry name" value="RNaseH_sf"/>
</dbReference>
<keyword evidence="3" id="KW-1185">Reference proteome</keyword>
<dbReference type="Pfam" id="PF13456">
    <property type="entry name" value="RVT_3"/>
    <property type="match status" value="1"/>
</dbReference>
<dbReference type="SUPFAM" id="SSF53098">
    <property type="entry name" value="Ribonuclease H-like"/>
    <property type="match status" value="1"/>
</dbReference>
<keyword evidence="2" id="KW-0548">Nucleotidyltransferase</keyword>
<organism evidence="2 3">
    <name type="scientific">Gelidibacter salicanalis</name>
    <dbReference type="NCBI Taxonomy" id="291193"/>
    <lineage>
        <taxon>Bacteria</taxon>
        <taxon>Pseudomonadati</taxon>
        <taxon>Bacteroidota</taxon>
        <taxon>Flavobacteriia</taxon>
        <taxon>Flavobacteriales</taxon>
        <taxon>Flavobacteriaceae</taxon>
        <taxon>Gelidibacter</taxon>
    </lineage>
</organism>
<feature type="domain" description="RNase H type-1" evidence="1">
    <location>
        <begin position="22"/>
        <end position="101"/>
    </location>
</feature>